<reference evidence="2" key="2">
    <citation type="submission" date="2023-05" db="EMBL/GenBank/DDBJ databases">
        <authorList>
            <consortium name="Lawrence Berkeley National Laboratory"/>
            <person name="Steindorff A."/>
            <person name="Hensen N."/>
            <person name="Bonometti L."/>
            <person name="Westerberg I."/>
            <person name="Brannstrom I.O."/>
            <person name="Guillou S."/>
            <person name="Cros-Aarteil S."/>
            <person name="Calhoun S."/>
            <person name="Haridas S."/>
            <person name="Kuo A."/>
            <person name="Mondo S."/>
            <person name="Pangilinan J."/>
            <person name="Riley R."/>
            <person name="Labutti K."/>
            <person name="Andreopoulos B."/>
            <person name="Lipzen A."/>
            <person name="Chen C."/>
            <person name="Yanf M."/>
            <person name="Daum C."/>
            <person name="Ng V."/>
            <person name="Clum A."/>
            <person name="Ohm R."/>
            <person name="Martin F."/>
            <person name="Silar P."/>
            <person name="Natvig D."/>
            <person name="Lalanne C."/>
            <person name="Gautier V."/>
            <person name="Ament-Velasquez S.L."/>
            <person name="Kruys A."/>
            <person name="Hutchinson M.I."/>
            <person name="Powell A.J."/>
            <person name="Barry K."/>
            <person name="Miller A.N."/>
            <person name="Grigoriev I.V."/>
            <person name="Debuchy R."/>
            <person name="Gladieux P."/>
            <person name="Thoren M.H."/>
            <person name="Johannesson H."/>
        </authorList>
    </citation>
    <scope>NUCLEOTIDE SEQUENCE</scope>
    <source>
        <strain evidence="2">CBS 103.79</strain>
    </source>
</reference>
<dbReference type="Pfam" id="PF06985">
    <property type="entry name" value="HET"/>
    <property type="match status" value="1"/>
</dbReference>
<dbReference type="PANTHER" id="PTHR33112">
    <property type="entry name" value="DOMAIN PROTEIN, PUTATIVE-RELATED"/>
    <property type="match status" value="1"/>
</dbReference>
<protein>
    <submittedName>
        <fullName evidence="2">HET-domain-containing protein</fullName>
    </submittedName>
</protein>
<evidence type="ECO:0000313" key="2">
    <source>
        <dbReference type="EMBL" id="KAK3901706.1"/>
    </source>
</evidence>
<dbReference type="EMBL" id="MU855560">
    <property type="protein sequence ID" value="KAK3901706.1"/>
    <property type="molecule type" value="Genomic_DNA"/>
</dbReference>
<dbReference type="AlphaFoldDB" id="A0AAN6MK59"/>
<keyword evidence="3" id="KW-1185">Reference proteome</keyword>
<feature type="domain" description="Heterokaryon incompatibility" evidence="1">
    <location>
        <begin position="217"/>
        <end position="365"/>
    </location>
</feature>
<organism evidence="2 3">
    <name type="scientific">Staphylotrichum tortipilum</name>
    <dbReference type="NCBI Taxonomy" id="2831512"/>
    <lineage>
        <taxon>Eukaryota</taxon>
        <taxon>Fungi</taxon>
        <taxon>Dikarya</taxon>
        <taxon>Ascomycota</taxon>
        <taxon>Pezizomycotina</taxon>
        <taxon>Sordariomycetes</taxon>
        <taxon>Sordariomycetidae</taxon>
        <taxon>Sordariales</taxon>
        <taxon>Chaetomiaceae</taxon>
        <taxon>Staphylotrichum</taxon>
    </lineage>
</organism>
<gene>
    <name evidence="2" type="ORF">C8A05DRAFT_34594</name>
</gene>
<evidence type="ECO:0000259" key="1">
    <source>
        <dbReference type="Pfam" id="PF06985"/>
    </source>
</evidence>
<name>A0AAN6MK59_9PEZI</name>
<comment type="caution">
    <text evidence="2">The sequence shown here is derived from an EMBL/GenBank/DDBJ whole genome shotgun (WGS) entry which is preliminary data.</text>
</comment>
<reference evidence="2" key="1">
    <citation type="journal article" date="2023" name="Mol. Phylogenet. Evol.">
        <title>Genome-scale phylogeny and comparative genomics of the fungal order Sordariales.</title>
        <authorList>
            <person name="Hensen N."/>
            <person name="Bonometti L."/>
            <person name="Westerberg I."/>
            <person name="Brannstrom I.O."/>
            <person name="Guillou S."/>
            <person name="Cros-Aarteil S."/>
            <person name="Calhoun S."/>
            <person name="Haridas S."/>
            <person name="Kuo A."/>
            <person name="Mondo S."/>
            <person name="Pangilinan J."/>
            <person name="Riley R."/>
            <person name="LaButti K."/>
            <person name="Andreopoulos B."/>
            <person name="Lipzen A."/>
            <person name="Chen C."/>
            <person name="Yan M."/>
            <person name="Daum C."/>
            <person name="Ng V."/>
            <person name="Clum A."/>
            <person name="Steindorff A."/>
            <person name="Ohm R.A."/>
            <person name="Martin F."/>
            <person name="Silar P."/>
            <person name="Natvig D.O."/>
            <person name="Lalanne C."/>
            <person name="Gautier V."/>
            <person name="Ament-Velasquez S.L."/>
            <person name="Kruys A."/>
            <person name="Hutchinson M.I."/>
            <person name="Powell A.J."/>
            <person name="Barry K."/>
            <person name="Miller A.N."/>
            <person name="Grigoriev I.V."/>
            <person name="Debuchy R."/>
            <person name="Gladieux P."/>
            <person name="Hiltunen Thoren M."/>
            <person name="Johannesson H."/>
        </authorList>
    </citation>
    <scope>NUCLEOTIDE SEQUENCE</scope>
    <source>
        <strain evidence="2">CBS 103.79</strain>
    </source>
</reference>
<evidence type="ECO:0000313" key="3">
    <source>
        <dbReference type="Proteomes" id="UP001303889"/>
    </source>
</evidence>
<proteinExistence type="predicted"/>
<dbReference type="Proteomes" id="UP001303889">
    <property type="component" value="Unassembled WGS sequence"/>
</dbReference>
<dbReference type="PANTHER" id="PTHR33112:SF16">
    <property type="entry name" value="HETEROKARYON INCOMPATIBILITY DOMAIN-CONTAINING PROTEIN"/>
    <property type="match status" value="1"/>
</dbReference>
<accession>A0AAN6MK59</accession>
<dbReference type="InterPro" id="IPR010730">
    <property type="entry name" value="HET"/>
</dbReference>
<sequence>MASPSGSPASLYDFEALDTHSCSHCQKVIFNHDWDRDMWKRENESINIHLQATLGDILEGAGKSCQFAIRLARACPDLPRDARSAGLELCARARANQRDSQIPDTIERFGFWNSKARKMEIVCKEGVDSKFSYCTSENDAAAIDVLTRPIPYMPLNPASTQLVRRWLDECLRSHPECNVFRSPRIRPTRLIQILSRDPRDQSWKLRLTADTTNAGPYAALSYCWGPGGTAGQMTTTKNTIASWSQDLPWDEAPQTIHDAVRVTQLLGLNFLWIDALCIIQDDPSDKQAELPKMAAIYGDADITIVAARASRVQQGFLQNRRSTIPCSFTLPFRSTTGATGTVILTNPEGVYSEEPIDTRAWTLQERLLARRTLEFGSRQTRFSCQRDIDGHADGWTQHTEYSCGRVPRLPDLAKGHVGNEHPLRAWDSMVWSYTTRSISFAADRVHAIAALAEKFAEWIGGEYLAGLWGGGLPGNLLWSPDEDVVERPVQDQVPSWSWTAVGGEVQPNFHVPGGSQPVASGFEILESVVKPRFPGARFGALDGASLCVQGRVKAVEWKRSVTQGRYRRPADRLRVPGAGAGGFLALRAYSDAVERDGLGEDWSLIHLLLVLQRDESKSKQQPVKHGVPNAVYSGLMLKEVGPKVYSRLGIFYFVPVHDAIFEAVHPQTETEWRARFPFQASWFEGCVVATITLV</sequence>